<gene>
    <name evidence="2" type="ORF">AQUCO_04100121v1</name>
</gene>
<organism evidence="2 3">
    <name type="scientific">Aquilegia coerulea</name>
    <name type="common">Rocky mountain columbine</name>
    <dbReference type="NCBI Taxonomy" id="218851"/>
    <lineage>
        <taxon>Eukaryota</taxon>
        <taxon>Viridiplantae</taxon>
        <taxon>Streptophyta</taxon>
        <taxon>Embryophyta</taxon>
        <taxon>Tracheophyta</taxon>
        <taxon>Spermatophyta</taxon>
        <taxon>Magnoliopsida</taxon>
        <taxon>Ranunculales</taxon>
        <taxon>Ranunculaceae</taxon>
        <taxon>Thalictroideae</taxon>
        <taxon>Aquilegia</taxon>
    </lineage>
</organism>
<evidence type="ECO:0000256" key="1">
    <source>
        <dbReference type="SAM" id="Phobius"/>
    </source>
</evidence>
<protein>
    <submittedName>
        <fullName evidence="2">Uncharacterized protein</fullName>
    </submittedName>
</protein>
<keyword evidence="1" id="KW-0472">Membrane</keyword>
<keyword evidence="1" id="KW-1133">Transmembrane helix</keyword>
<dbReference type="EMBL" id="KZ305058">
    <property type="protein sequence ID" value="PIA33467.1"/>
    <property type="molecule type" value="Genomic_DNA"/>
</dbReference>
<dbReference type="InParanoid" id="A0A2G5CRI6"/>
<accession>A0A2G5CRI6</accession>
<evidence type="ECO:0000313" key="3">
    <source>
        <dbReference type="Proteomes" id="UP000230069"/>
    </source>
</evidence>
<sequence length="104" mass="12250">MEAGGLGRLGLTSARLRLSSVIYFFKKKRVTIREAYIEKVTNRSWKQITNQYRVGIVKKAKFKRNSYSIKFGYPWALAVPLHLLVFLKPIRILYCRESFYKNKS</sequence>
<keyword evidence="3" id="KW-1185">Reference proteome</keyword>
<feature type="transmembrane region" description="Helical" evidence="1">
    <location>
        <begin position="73"/>
        <end position="94"/>
    </location>
</feature>
<keyword evidence="1" id="KW-0812">Transmembrane</keyword>
<evidence type="ECO:0000313" key="2">
    <source>
        <dbReference type="EMBL" id="PIA33467.1"/>
    </source>
</evidence>
<name>A0A2G5CRI6_AQUCA</name>
<proteinExistence type="predicted"/>
<dbReference type="OrthoDB" id="1136566at2759"/>
<reference evidence="2 3" key="1">
    <citation type="submission" date="2017-09" db="EMBL/GenBank/DDBJ databases">
        <title>WGS assembly of Aquilegia coerulea Goldsmith.</title>
        <authorList>
            <person name="Hodges S."/>
            <person name="Kramer E."/>
            <person name="Nordborg M."/>
            <person name="Tomkins J."/>
            <person name="Borevitz J."/>
            <person name="Derieg N."/>
            <person name="Yan J."/>
            <person name="Mihaltcheva S."/>
            <person name="Hayes R.D."/>
            <person name="Rokhsar D."/>
        </authorList>
    </citation>
    <scope>NUCLEOTIDE SEQUENCE [LARGE SCALE GENOMIC DNA]</scope>
    <source>
        <strain evidence="3">cv. Goldsmith</strain>
    </source>
</reference>
<dbReference type="AlphaFoldDB" id="A0A2G5CRI6"/>
<dbReference type="Proteomes" id="UP000230069">
    <property type="component" value="Unassembled WGS sequence"/>
</dbReference>